<dbReference type="GO" id="GO:0004995">
    <property type="term" value="F:tachykinin receptor activity"/>
    <property type="evidence" value="ECO:0007669"/>
    <property type="project" value="InterPro"/>
</dbReference>
<keyword evidence="5 11" id="KW-1133">Transmembrane helix</keyword>
<evidence type="ECO:0000256" key="1">
    <source>
        <dbReference type="ARBA" id="ARBA00004651"/>
    </source>
</evidence>
<evidence type="ECO:0000256" key="8">
    <source>
        <dbReference type="ARBA" id="ARBA00023170"/>
    </source>
</evidence>
<evidence type="ECO:0000256" key="2">
    <source>
        <dbReference type="ARBA" id="ARBA00010663"/>
    </source>
</evidence>
<feature type="compositionally biased region" description="Polar residues" evidence="10">
    <location>
        <begin position="143"/>
        <end position="161"/>
    </location>
</feature>
<dbReference type="GO" id="GO:0005886">
    <property type="term" value="C:plasma membrane"/>
    <property type="evidence" value="ECO:0007669"/>
    <property type="project" value="UniProtKB-SubCell"/>
</dbReference>
<keyword evidence="9" id="KW-0807">Transducer</keyword>
<dbReference type="AlphaFoldDB" id="A0AAN8S5K0"/>
<keyword evidence="4 11" id="KW-0812">Transmembrane</keyword>
<gene>
    <name evidence="13" type="ORF">RUM43_003449</name>
</gene>
<keyword evidence="6" id="KW-0297">G-protein coupled receptor</keyword>
<dbReference type="Gene3D" id="1.20.1070.10">
    <property type="entry name" value="Rhodopsin 7-helix transmembrane proteins"/>
    <property type="match status" value="1"/>
</dbReference>
<comment type="subcellular location">
    <subcellularLocation>
        <location evidence="1">Cell membrane</location>
        <topology evidence="1">Multi-pass membrane protein</topology>
    </subcellularLocation>
</comment>
<dbReference type="InterPro" id="IPR001681">
    <property type="entry name" value="Neurokn_rcpt"/>
</dbReference>
<dbReference type="SUPFAM" id="SSF81321">
    <property type="entry name" value="Family A G protein-coupled receptor-like"/>
    <property type="match status" value="1"/>
</dbReference>
<evidence type="ECO:0000256" key="11">
    <source>
        <dbReference type="SAM" id="Phobius"/>
    </source>
</evidence>
<evidence type="ECO:0000256" key="3">
    <source>
        <dbReference type="ARBA" id="ARBA00022475"/>
    </source>
</evidence>
<comment type="caution">
    <text evidence="13">The sequence shown here is derived from an EMBL/GenBank/DDBJ whole genome shotgun (WGS) entry which is preliminary data.</text>
</comment>
<evidence type="ECO:0000256" key="9">
    <source>
        <dbReference type="ARBA" id="ARBA00023224"/>
    </source>
</evidence>
<dbReference type="PANTHER" id="PTHR46925:SF2">
    <property type="entry name" value="G-PROTEIN COUPLED RECEPTOR TKR-1-RELATED"/>
    <property type="match status" value="1"/>
</dbReference>
<dbReference type="Pfam" id="PF00001">
    <property type="entry name" value="7tm_1"/>
    <property type="match status" value="1"/>
</dbReference>
<reference evidence="13 14" key="1">
    <citation type="submission" date="2023-10" db="EMBL/GenBank/DDBJ databases">
        <title>Genomes of two closely related lineages of the louse Polyplax serrata with different host specificities.</title>
        <authorList>
            <person name="Martinu J."/>
            <person name="Tarabai H."/>
            <person name="Stefka J."/>
            <person name="Hypsa V."/>
        </authorList>
    </citation>
    <scope>NUCLEOTIDE SEQUENCE [LARGE SCALE GENOMIC DNA]</scope>
    <source>
        <strain evidence="13">HR10_N</strain>
    </source>
</reference>
<dbReference type="PRINTS" id="PR00237">
    <property type="entry name" value="GPCRRHODOPSN"/>
</dbReference>
<sequence>MTGMETGGPCLVVRMFIIVVLIFIFCWLPYHGYFIYAYHNNSIAGSAYVQHVFLFFYWLAMSNAMVNPIIYYWMNAKFRVYFQRVICCCFRPKYKKNLNPAIRNVGRVSSHSDLARSKTGGSMKRRTKHVSVKWPNQVEESRFQGSLQKSQRQKKFATSGT</sequence>
<evidence type="ECO:0000313" key="14">
    <source>
        <dbReference type="Proteomes" id="UP001372834"/>
    </source>
</evidence>
<dbReference type="EMBL" id="JAWJWE010000036">
    <property type="protein sequence ID" value="KAK6629632.1"/>
    <property type="molecule type" value="Genomic_DNA"/>
</dbReference>
<dbReference type="PROSITE" id="PS50262">
    <property type="entry name" value="G_PROTEIN_RECEP_F1_2"/>
    <property type="match status" value="1"/>
</dbReference>
<dbReference type="InterPro" id="IPR017452">
    <property type="entry name" value="GPCR_Rhodpsn_7TM"/>
</dbReference>
<evidence type="ECO:0000256" key="7">
    <source>
        <dbReference type="ARBA" id="ARBA00023136"/>
    </source>
</evidence>
<dbReference type="Proteomes" id="UP001372834">
    <property type="component" value="Unassembled WGS sequence"/>
</dbReference>
<feature type="domain" description="G-protein coupled receptors family 1 profile" evidence="12">
    <location>
        <begin position="1"/>
        <end position="71"/>
    </location>
</feature>
<accession>A0AAN8S5K0</accession>
<evidence type="ECO:0000256" key="4">
    <source>
        <dbReference type="ARBA" id="ARBA00022692"/>
    </source>
</evidence>
<protein>
    <recommendedName>
        <fullName evidence="12">G-protein coupled receptors family 1 profile domain-containing protein</fullName>
    </recommendedName>
</protein>
<evidence type="ECO:0000256" key="10">
    <source>
        <dbReference type="SAM" id="MobiDB-lite"/>
    </source>
</evidence>
<dbReference type="PANTHER" id="PTHR46925">
    <property type="entry name" value="G-PROTEIN COUPLED RECEPTOR TKR-1-RELATED"/>
    <property type="match status" value="1"/>
</dbReference>
<dbReference type="InterPro" id="IPR000276">
    <property type="entry name" value="GPCR_Rhodpsn"/>
</dbReference>
<proteinExistence type="inferred from homology"/>
<evidence type="ECO:0000256" key="6">
    <source>
        <dbReference type="ARBA" id="ARBA00023040"/>
    </source>
</evidence>
<name>A0AAN8S5K0_POLSC</name>
<feature type="region of interest" description="Disordered" evidence="10">
    <location>
        <begin position="112"/>
        <end position="161"/>
    </location>
</feature>
<comment type="similarity">
    <text evidence="2">Belongs to the G-protein coupled receptor 1 family.</text>
</comment>
<keyword evidence="7 11" id="KW-0472">Membrane</keyword>
<organism evidence="13 14">
    <name type="scientific">Polyplax serrata</name>
    <name type="common">Common mouse louse</name>
    <dbReference type="NCBI Taxonomy" id="468196"/>
    <lineage>
        <taxon>Eukaryota</taxon>
        <taxon>Metazoa</taxon>
        <taxon>Ecdysozoa</taxon>
        <taxon>Arthropoda</taxon>
        <taxon>Hexapoda</taxon>
        <taxon>Insecta</taxon>
        <taxon>Pterygota</taxon>
        <taxon>Neoptera</taxon>
        <taxon>Paraneoptera</taxon>
        <taxon>Psocodea</taxon>
        <taxon>Troctomorpha</taxon>
        <taxon>Phthiraptera</taxon>
        <taxon>Anoplura</taxon>
        <taxon>Polyplacidae</taxon>
        <taxon>Polyplax</taxon>
    </lineage>
</organism>
<evidence type="ECO:0000259" key="12">
    <source>
        <dbReference type="PROSITE" id="PS50262"/>
    </source>
</evidence>
<keyword evidence="3" id="KW-1003">Cell membrane</keyword>
<keyword evidence="8" id="KW-0675">Receptor</keyword>
<evidence type="ECO:0000313" key="13">
    <source>
        <dbReference type="EMBL" id="KAK6629632.1"/>
    </source>
</evidence>
<evidence type="ECO:0000256" key="5">
    <source>
        <dbReference type="ARBA" id="ARBA00022989"/>
    </source>
</evidence>
<feature type="transmembrane region" description="Helical" evidence="11">
    <location>
        <begin position="55"/>
        <end position="74"/>
    </location>
</feature>
<feature type="transmembrane region" description="Helical" evidence="11">
    <location>
        <begin position="12"/>
        <end position="35"/>
    </location>
</feature>